<proteinExistence type="predicted"/>
<reference evidence="2 3" key="1">
    <citation type="submission" date="2017-04" db="EMBL/GenBank/DDBJ databases">
        <title>Whole genome sequence of Bdellovibrio bacteriovorus strain SSB218315.</title>
        <authorList>
            <person name="Oyedara O."/>
            <person name="Rodriguez-Perez M.A."/>
        </authorList>
    </citation>
    <scope>NUCLEOTIDE SEQUENCE [LARGE SCALE GENOMIC DNA]</scope>
    <source>
        <strain evidence="2 3">SSB218315</strain>
    </source>
</reference>
<feature type="chain" id="PRO_5012780341" evidence="1">
    <location>
        <begin position="22"/>
        <end position="152"/>
    </location>
</feature>
<evidence type="ECO:0000256" key="1">
    <source>
        <dbReference type="SAM" id="SignalP"/>
    </source>
</evidence>
<evidence type="ECO:0000313" key="2">
    <source>
        <dbReference type="EMBL" id="ASD65222.1"/>
    </source>
</evidence>
<evidence type="ECO:0000313" key="3">
    <source>
        <dbReference type="Proteomes" id="UP000197003"/>
    </source>
</evidence>
<organism evidence="2 3">
    <name type="scientific">Bdellovibrio bacteriovorus</name>
    <dbReference type="NCBI Taxonomy" id="959"/>
    <lineage>
        <taxon>Bacteria</taxon>
        <taxon>Pseudomonadati</taxon>
        <taxon>Bdellovibrionota</taxon>
        <taxon>Bdellovibrionia</taxon>
        <taxon>Bdellovibrionales</taxon>
        <taxon>Pseudobdellovibrionaceae</taxon>
        <taxon>Bdellovibrio</taxon>
    </lineage>
</organism>
<sequence>MKTLKPLLPLLVVLTASQAQAVSWRIFGACKNTPVHEGTYQADLTKSVGALSLEIFDANKIPYVGSAEGINSIINSPIGLDSIEVVSDTELRAYGWCYTINGKQPTEMPDKIHFKSQDDKLTWFYAYSTNKNNEWTDYCSPAYWIAADQFCK</sequence>
<dbReference type="OrthoDB" id="5292778at2"/>
<keyword evidence="1" id="KW-0732">Signal</keyword>
<dbReference type="EMBL" id="CP020946">
    <property type="protein sequence ID" value="ASD65222.1"/>
    <property type="molecule type" value="Genomic_DNA"/>
</dbReference>
<gene>
    <name evidence="2" type="ORF">B9G79_17430</name>
</gene>
<name>A0A1Z3NCN0_BDEBC</name>
<accession>A0A1Z3NCN0</accession>
<dbReference type="RefSeq" id="WP_088566617.1">
    <property type="nucleotide sequence ID" value="NZ_CP020946.1"/>
</dbReference>
<protein>
    <submittedName>
        <fullName evidence="2">DUF4430 domain-containing protein</fullName>
    </submittedName>
</protein>
<feature type="signal peptide" evidence="1">
    <location>
        <begin position="1"/>
        <end position="21"/>
    </location>
</feature>
<dbReference type="AlphaFoldDB" id="A0A1Z3NCN0"/>
<dbReference type="Proteomes" id="UP000197003">
    <property type="component" value="Chromosome"/>
</dbReference>